<evidence type="ECO:0000256" key="4">
    <source>
        <dbReference type="ARBA" id="ARBA00023069"/>
    </source>
</evidence>
<proteinExistence type="predicted"/>
<evidence type="ECO:0000256" key="5">
    <source>
        <dbReference type="ARBA" id="ARBA00023273"/>
    </source>
</evidence>
<keyword evidence="5" id="KW-0966">Cell projection</keyword>
<evidence type="ECO:0000256" key="2">
    <source>
        <dbReference type="ARBA" id="ARBA00004496"/>
    </source>
</evidence>
<evidence type="ECO:0000256" key="1">
    <source>
        <dbReference type="ARBA" id="ARBA00004138"/>
    </source>
</evidence>
<organism evidence="7 8">
    <name type="scientific">Sinosuthora webbiana</name>
    <dbReference type="NCBI Taxonomy" id="337173"/>
    <lineage>
        <taxon>Eukaryota</taxon>
        <taxon>Metazoa</taxon>
        <taxon>Chordata</taxon>
        <taxon>Craniata</taxon>
        <taxon>Vertebrata</taxon>
        <taxon>Euteleostomi</taxon>
        <taxon>Archelosauria</taxon>
        <taxon>Archosauria</taxon>
        <taxon>Dinosauria</taxon>
        <taxon>Saurischia</taxon>
        <taxon>Theropoda</taxon>
        <taxon>Coelurosauria</taxon>
        <taxon>Aves</taxon>
        <taxon>Neognathae</taxon>
        <taxon>Neoaves</taxon>
        <taxon>Telluraves</taxon>
        <taxon>Australaves</taxon>
        <taxon>Passeriformes</taxon>
        <taxon>Sylvioidea</taxon>
        <taxon>Sylviidae</taxon>
        <taxon>Sinosuthora</taxon>
    </lineage>
</organism>
<dbReference type="EMBL" id="VXBN01008941">
    <property type="protein sequence ID" value="NWR05597.1"/>
    <property type="molecule type" value="Genomic_DNA"/>
</dbReference>
<dbReference type="InterPro" id="IPR053879">
    <property type="entry name" value="HYDIN_VesB_CFA65-like_Ig"/>
</dbReference>
<gene>
    <name evidence="7" type="primary">Hydin_4</name>
    <name evidence="7" type="ORF">SINWEB_R03189</name>
</gene>
<evidence type="ECO:0000313" key="8">
    <source>
        <dbReference type="Proteomes" id="UP000580691"/>
    </source>
</evidence>
<dbReference type="GO" id="GO:0003341">
    <property type="term" value="P:cilium movement"/>
    <property type="evidence" value="ECO:0007669"/>
    <property type="project" value="TreeGrafter"/>
</dbReference>
<name>A0A7K4U669_9SYLV</name>
<evidence type="ECO:0000256" key="3">
    <source>
        <dbReference type="ARBA" id="ARBA00022490"/>
    </source>
</evidence>
<dbReference type="GO" id="GO:1904158">
    <property type="term" value="P:axonemal central apparatus assembly"/>
    <property type="evidence" value="ECO:0007669"/>
    <property type="project" value="TreeGrafter"/>
</dbReference>
<dbReference type="InterPro" id="IPR013783">
    <property type="entry name" value="Ig-like_fold"/>
</dbReference>
<protein>
    <submittedName>
        <fullName evidence="7">HYDIN protein</fullName>
    </submittedName>
</protein>
<evidence type="ECO:0000313" key="7">
    <source>
        <dbReference type="EMBL" id="NWR05597.1"/>
    </source>
</evidence>
<dbReference type="Pfam" id="PF22544">
    <property type="entry name" value="HYDIN_VesB_CFA65-like_Ig"/>
    <property type="match status" value="1"/>
</dbReference>
<accession>A0A7K4U669</accession>
<dbReference type="Proteomes" id="UP000580691">
    <property type="component" value="Unassembled WGS sequence"/>
</dbReference>
<reference evidence="7 8" key="1">
    <citation type="submission" date="2019-09" db="EMBL/GenBank/DDBJ databases">
        <title>Bird 10,000 Genomes (B10K) Project - Family phase.</title>
        <authorList>
            <person name="Zhang G."/>
        </authorList>
    </citation>
    <scope>NUCLEOTIDE SEQUENCE [LARGE SCALE GENOMIC DNA]</scope>
    <source>
        <strain evidence="7">B10K-DU-002-08</strain>
        <tissue evidence="7">Muscle</tissue>
    </source>
</reference>
<keyword evidence="4" id="KW-0969">Cilium</keyword>
<feature type="non-terminal residue" evidence="7">
    <location>
        <position position="295"/>
    </location>
</feature>
<feature type="domain" description="HYDIN/VesB/CFA65-like Ig-like" evidence="6">
    <location>
        <begin position="2"/>
        <end position="74"/>
    </location>
</feature>
<dbReference type="Gene3D" id="2.60.40.10">
    <property type="entry name" value="Immunoglobulins"/>
    <property type="match status" value="3"/>
</dbReference>
<dbReference type="OrthoDB" id="442692at2759"/>
<dbReference type="PANTHER" id="PTHR23053:SF0">
    <property type="entry name" value="HYDROCEPHALUS-INDUCING PROTEIN HOMOLOG"/>
    <property type="match status" value="1"/>
</dbReference>
<evidence type="ECO:0000259" key="6">
    <source>
        <dbReference type="Pfam" id="PF22544"/>
    </source>
</evidence>
<keyword evidence="8" id="KW-1185">Reference proteome</keyword>
<dbReference type="AlphaFoldDB" id="A0A7K4U669"/>
<sequence length="295" mass="33082">LINQGAIDAPFTYIPSTENVGYCFKFVPEEGLIAPGGIQTIQISFSATALGRFEEQFQFRVAGSPTPVILTIKGRVTGQALRFDTDELDFGDISFGFPYTKTCRLTNTSPMPLTFKLRMSNDGTQPAVSCFDQIRSDSDPSWREGIHFYVEPREFAINPSQGTILPQEHQDIEVTLCSNTVMEFYRKMLVDLVGLGKGLASLIIKARCFVPELRVYPEILWFDDCNLKVPLERKFYIRNNSHLPGCYGLIPQEPEEDCPVLYSSPRPCGIVQPQSTAEVPITVEIQTLGNHWTNV</sequence>
<comment type="subcellular location">
    <subcellularLocation>
        <location evidence="1">Cell projection</location>
        <location evidence="1">Cilium</location>
    </subcellularLocation>
    <subcellularLocation>
        <location evidence="2">Cytoplasm</location>
    </subcellularLocation>
</comment>
<dbReference type="InterPro" id="IPR033305">
    <property type="entry name" value="Hydin-like"/>
</dbReference>
<dbReference type="GO" id="GO:0005930">
    <property type="term" value="C:axoneme"/>
    <property type="evidence" value="ECO:0007669"/>
    <property type="project" value="TreeGrafter"/>
</dbReference>
<feature type="non-terminal residue" evidence="7">
    <location>
        <position position="1"/>
    </location>
</feature>
<comment type="caution">
    <text evidence="7">The sequence shown here is derived from an EMBL/GenBank/DDBJ whole genome shotgun (WGS) entry which is preliminary data.</text>
</comment>
<keyword evidence="3" id="KW-0963">Cytoplasm</keyword>
<dbReference type="PANTHER" id="PTHR23053">
    <property type="entry name" value="DLEC1 DELETED IN LUNG AND ESOPHAGEAL CANCER 1"/>
    <property type="match status" value="1"/>
</dbReference>